<dbReference type="InterPro" id="IPR036116">
    <property type="entry name" value="FN3_sf"/>
</dbReference>
<dbReference type="GO" id="GO:0000272">
    <property type="term" value="P:polysaccharide catabolic process"/>
    <property type="evidence" value="ECO:0007669"/>
    <property type="project" value="UniProtKB-KW"/>
</dbReference>
<dbReference type="Gene3D" id="2.60.40.10">
    <property type="entry name" value="Immunoglobulins"/>
    <property type="match status" value="1"/>
</dbReference>
<dbReference type="PANTHER" id="PTHR24104:SF25">
    <property type="entry name" value="PROTEIN LIN-41"/>
    <property type="match status" value="1"/>
</dbReference>
<dbReference type="InterPro" id="IPR013783">
    <property type="entry name" value="Ig-like_fold"/>
</dbReference>
<dbReference type="RefSeq" id="WP_183390265.1">
    <property type="nucleotide sequence ID" value="NZ_JACHVY010000001.1"/>
</dbReference>
<feature type="chain" id="PRO_5030627074" evidence="4">
    <location>
        <begin position="38"/>
        <end position="802"/>
    </location>
</feature>
<dbReference type="GO" id="GO:0008270">
    <property type="term" value="F:zinc ion binding"/>
    <property type="evidence" value="ECO:0007669"/>
    <property type="project" value="UniProtKB-KW"/>
</dbReference>
<keyword evidence="2" id="KW-0624">Polysaccharide degradation</keyword>
<dbReference type="SUPFAM" id="SSF63829">
    <property type="entry name" value="Calcium-dependent phosphotriesterase"/>
    <property type="match status" value="1"/>
</dbReference>
<protein>
    <submittedName>
        <fullName evidence="6">Sugar lactone lactonase YvrE</fullName>
    </submittedName>
</protein>
<comment type="caution">
    <text evidence="6">The sequence shown here is derived from an EMBL/GenBank/DDBJ whole genome shotgun (WGS) entry which is preliminary data.</text>
</comment>
<keyword evidence="2" id="KW-0119">Carbohydrate metabolism</keyword>
<evidence type="ECO:0000256" key="3">
    <source>
        <dbReference type="SAM" id="MobiDB-lite"/>
    </source>
</evidence>
<evidence type="ECO:0000256" key="2">
    <source>
        <dbReference type="ARBA" id="ARBA00023326"/>
    </source>
</evidence>
<dbReference type="GO" id="GO:0000209">
    <property type="term" value="P:protein polyubiquitination"/>
    <property type="evidence" value="ECO:0007669"/>
    <property type="project" value="TreeGrafter"/>
</dbReference>
<organism evidence="6 7">
    <name type="scientific">Kineococcus radiotolerans</name>
    <dbReference type="NCBI Taxonomy" id="131568"/>
    <lineage>
        <taxon>Bacteria</taxon>
        <taxon>Bacillati</taxon>
        <taxon>Actinomycetota</taxon>
        <taxon>Actinomycetes</taxon>
        <taxon>Kineosporiales</taxon>
        <taxon>Kineosporiaceae</taxon>
        <taxon>Kineococcus</taxon>
    </lineage>
</organism>
<dbReference type="InterPro" id="IPR050952">
    <property type="entry name" value="TRIM-NHL_E3_ligases"/>
</dbReference>
<dbReference type="GO" id="GO:0043161">
    <property type="term" value="P:proteasome-mediated ubiquitin-dependent protein catabolic process"/>
    <property type="evidence" value="ECO:0007669"/>
    <property type="project" value="TreeGrafter"/>
</dbReference>
<reference evidence="6 7" key="2">
    <citation type="submission" date="2020-08" db="EMBL/GenBank/DDBJ databases">
        <authorList>
            <person name="Partida-Martinez L."/>
            <person name="Huntemann M."/>
            <person name="Clum A."/>
            <person name="Wang J."/>
            <person name="Palaniappan K."/>
            <person name="Ritter S."/>
            <person name="Chen I.-M."/>
            <person name="Stamatis D."/>
            <person name="Reddy T."/>
            <person name="O'Malley R."/>
            <person name="Daum C."/>
            <person name="Shapiro N."/>
            <person name="Ivanova N."/>
            <person name="Kyrpides N."/>
            <person name="Woyke T."/>
        </authorList>
    </citation>
    <scope>NUCLEOTIDE SEQUENCE [LARGE SCALE GENOMIC DNA]</scope>
    <source>
        <strain evidence="6 7">AS2.23</strain>
    </source>
</reference>
<sequence>MTFCWRRRQGRGSGGPAAFLLVVVAAASLVFAPAAQAADDVSYSATVIGENTTTTPTDVVLDLVVDVAVDSRGYTYVADPGAHRIYRIAPNGTRTVFAGTGKPDLAWNPEAGQADLVNLGQPYGLAIDAQDNVYAADLGRHVIVRMDPGGSLTVLAGNPAVAQTEPSTTGGTSPTTLAPVPGDAFRSPLHPVEVAVARDGTVYAADQATSTIVAVSQGTLSVLADPRTPLVETTRTTYPLYSPVGLAVRTDGAVLIADKARHQVYAAQGGRLTLIAGIGEGRLVEGPATRSGLSYPERISLDDQGNLYIADEGNDSIDVVDSDGTIRALRLSGYTFKKPTGITARGSTVLIADKDHDRIVRWAADALPTIAAVGPLRTQVGVPTSATLTGTGTSTWSLVTPAPDDVSVDEDELRWAPLRAGTRSVTVRACAYLRRACTDREVQLIAAPVLPGAPTVVDVGPGGRSLTVRWNAPAADGGEPPTGYVVRVEDALTGTADTRAVGAVGEVVVGGLTPGRDYSVSVAAVNGAGTGPASSPVTATLAAEPAPITAPVTSPTTAPVTPPTAPSAPPVVDPTRPVDPPATTPVPRPTTPPATEPVAGPTPTPTPAPTSAPAAGPAPGTGPRSPSPVPATAVPAAPAAQRPVAPPRSTSAAGPGTTATSVPSPHTVATSSPDAGEVPDALTPSSPTPSPTGGAAVTAPPAATAAGDLRAAPPATASATPPSPPAALLDRLPEAIAAPVRAVATVGVAVARHAEYPSAVFALAGFFLLAQRRIDRDDPKLALAPVVPDDRVPFETQEVAPW</sequence>
<feature type="region of interest" description="Disordered" evidence="3">
    <location>
        <begin position="549"/>
        <end position="701"/>
    </location>
</feature>
<dbReference type="InterPro" id="IPR003961">
    <property type="entry name" value="FN3_dom"/>
</dbReference>
<evidence type="ECO:0000313" key="6">
    <source>
        <dbReference type="EMBL" id="MBB2899694.1"/>
    </source>
</evidence>
<dbReference type="AlphaFoldDB" id="A0A7W4TIR8"/>
<gene>
    <name evidence="6" type="ORF">FHR75_000482</name>
</gene>
<dbReference type="GO" id="GO:0016798">
    <property type="term" value="F:hydrolase activity, acting on glycosyl bonds"/>
    <property type="evidence" value="ECO:0007669"/>
    <property type="project" value="UniProtKB-KW"/>
</dbReference>
<keyword evidence="1" id="KW-0326">Glycosidase</keyword>
<feature type="compositionally biased region" description="Polar residues" evidence="3">
    <location>
        <begin position="662"/>
        <end position="673"/>
    </location>
</feature>
<dbReference type="CDD" id="cd00063">
    <property type="entry name" value="FN3"/>
    <property type="match status" value="1"/>
</dbReference>
<evidence type="ECO:0000313" key="7">
    <source>
        <dbReference type="Proteomes" id="UP000533269"/>
    </source>
</evidence>
<dbReference type="Gene3D" id="2.120.10.30">
    <property type="entry name" value="TolB, C-terminal domain"/>
    <property type="match status" value="2"/>
</dbReference>
<name>A0A7W4TIR8_KINRA</name>
<dbReference type="Proteomes" id="UP000533269">
    <property type="component" value="Unassembled WGS sequence"/>
</dbReference>
<accession>A0A7W4TIR8</accession>
<feature type="compositionally biased region" description="Pro residues" evidence="3">
    <location>
        <begin position="560"/>
        <end position="610"/>
    </location>
</feature>
<dbReference type="EMBL" id="JACHVY010000001">
    <property type="protein sequence ID" value="MBB2899694.1"/>
    <property type="molecule type" value="Genomic_DNA"/>
</dbReference>
<feature type="compositionally biased region" description="Low complexity" evidence="3">
    <location>
        <begin position="691"/>
        <end position="701"/>
    </location>
</feature>
<evidence type="ECO:0000259" key="5">
    <source>
        <dbReference type="PROSITE" id="PS50853"/>
    </source>
</evidence>
<reference evidence="6 7" key="1">
    <citation type="submission" date="2020-08" db="EMBL/GenBank/DDBJ databases">
        <title>The Agave Microbiome: Exploring the role of microbial communities in plant adaptations to desert environments.</title>
        <authorList>
            <person name="Partida-Martinez L.P."/>
        </authorList>
    </citation>
    <scope>NUCLEOTIDE SEQUENCE [LARGE SCALE GENOMIC DNA]</scope>
    <source>
        <strain evidence="6 7">AS2.23</strain>
    </source>
</reference>
<feature type="compositionally biased region" description="Low complexity" evidence="3">
    <location>
        <begin position="611"/>
        <end position="661"/>
    </location>
</feature>
<dbReference type="Pfam" id="PF00041">
    <property type="entry name" value="fn3"/>
    <property type="match status" value="1"/>
</dbReference>
<proteinExistence type="predicted"/>
<dbReference type="PROSITE" id="PS50853">
    <property type="entry name" value="FN3"/>
    <property type="match status" value="1"/>
</dbReference>
<dbReference type="GO" id="GO:0061630">
    <property type="term" value="F:ubiquitin protein ligase activity"/>
    <property type="evidence" value="ECO:0007669"/>
    <property type="project" value="TreeGrafter"/>
</dbReference>
<keyword evidence="4" id="KW-0732">Signal</keyword>
<dbReference type="SMART" id="SM00060">
    <property type="entry name" value="FN3"/>
    <property type="match status" value="1"/>
</dbReference>
<keyword evidence="1" id="KW-0378">Hydrolase</keyword>
<feature type="compositionally biased region" description="Low complexity" evidence="3">
    <location>
        <begin position="549"/>
        <end position="559"/>
    </location>
</feature>
<feature type="domain" description="Fibronectin type-III" evidence="5">
    <location>
        <begin position="450"/>
        <end position="545"/>
    </location>
</feature>
<dbReference type="SUPFAM" id="SSF49265">
    <property type="entry name" value="Fibronectin type III"/>
    <property type="match status" value="1"/>
</dbReference>
<dbReference type="PANTHER" id="PTHR24104">
    <property type="entry name" value="E3 UBIQUITIN-PROTEIN LIGASE NHLRC1-RELATED"/>
    <property type="match status" value="1"/>
</dbReference>
<dbReference type="InterPro" id="IPR011042">
    <property type="entry name" value="6-blade_b-propeller_TolB-like"/>
</dbReference>
<feature type="signal peptide" evidence="4">
    <location>
        <begin position="1"/>
        <end position="37"/>
    </location>
</feature>
<evidence type="ECO:0000256" key="4">
    <source>
        <dbReference type="SAM" id="SignalP"/>
    </source>
</evidence>
<evidence type="ECO:0000256" key="1">
    <source>
        <dbReference type="ARBA" id="ARBA00023295"/>
    </source>
</evidence>